<evidence type="ECO:0000256" key="12">
    <source>
        <dbReference type="RuleBase" id="RU000688"/>
    </source>
</evidence>
<evidence type="ECO:0000256" key="8">
    <source>
        <dbReference type="ARBA" id="ARBA00023170"/>
    </source>
</evidence>
<keyword evidence="10 12" id="KW-0807">Transducer</keyword>
<comment type="subcellular location">
    <subcellularLocation>
        <location evidence="1">Cell membrane</location>
        <topology evidence="1">Multi-pass membrane protein</topology>
    </subcellularLocation>
</comment>
<keyword evidence="3 12" id="KW-0812">Transmembrane</keyword>
<keyword evidence="16" id="KW-1185">Reference proteome</keyword>
<dbReference type="PRINTS" id="PR00237">
    <property type="entry name" value="GPCRRHODOPSN"/>
</dbReference>
<dbReference type="PRINTS" id="PR01830">
    <property type="entry name" value="TRACEAMINER"/>
</dbReference>
<sequence length="362" mass="40654">MDMSISQNGSIRNISLCYEHHPNSCQKFVYPLAMRVILYFVLSVIVLLTSFGNLLVIIAIAHFRQLHTPTNYLTLCLAVADMLMGVSVMPFNMIRSVETCWYFGSLFCKIRSSIAITLGTGSILNLVFISIERYYAICHPLLYHSKITPRVILCMMGVCWGLAVAEGILYPQLNNTGIDAYSDMLCKGACVVLIGQMTSLALTVTLLYIPTVTMLSIYLKIYFVARRQSRLVHNTPFQVNKSKGQPTISKAERKATKTLAIVTGGFLLFWAPFSIYNLIVTIFGVTGSPQIFDLLSWVALTNSLCNPVIYALVYKWFRKALKYNVMKNHKMHLYDSKGLHENMQDYGAETTVTAEQSDLNGL</sequence>
<evidence type="ECO:0000313" key="16">
    <source>
        <dbReference type="Proteomes" id="UP001501920"/>
    </source>
</evidence>
<dbReference type="PANTHER" id="PTHR24249:SF415">
    <property type="entry name" value="TRACE AMINE-ASSOCIATED RECEPTOR 1"/>
    <property type="match status" value="1"/>
</dbReference>
<feature type="transmembrane region" description="Helical" evidence="13">
    <location>
        <begin position="114"/>
        <end position="131"/>
    </location>
</feature>
<keyword evidence="9" id="KW-0325">Glycoprotein</keyword>
<organism evidence="15 16">
    <name type="scientific">Pygocentrus nattereri</name>
    <name type="common">Red-bellied piranha</name>
    <dbReference type="NCBI Taxonomy" id="42514"/>
    <lineage>
        <taxon>Eukaryota</taxon>
        <taxon>Metazoa</taxon>
        <taxon>Chordata</taxon>
        <taxon>Craniata</taxon>
        <taxon>Vertebrata</taxon>
        <taxon>Euteleostomi</taxon>
        <taxon>Actinopterygii</taxon>
        <taxon>Neopterygii</taxon>
        <taxon>Teleostei</taxon>
        <taxon>Ostariophysi</taxon>
        <taxon>Characiformes</taxon>
        <taxon>Characoidei</taxon>
        <taxon>Pygocentrus</taxon>
    </lineage>
</organism>
<feature type="domain" description="G-protein coupled receptors family 1 profile" evidence="14">
    <location>
        <begin position="52"/>
        <end position="310"/>
    </location>
</feature>
<dbReference type="SUPFAM" id="SSF81321">
    <property type="entry name" value="Family A G protein-coupled receptor-like"/>
    <property type="match status" value="1"/>
</dbReference>
<dbReference type="InterPro" id="IPR017452">
    <property type="entry name" value="GPCR_Rhodpsn_7TM"/>
</dbReference>
<dbReference type="PROSITE" id="PS50262">
    <property type="entry name" value="G_PROTEIN_RECEP_F1_2"/>
    <property type="match status" value="1"/>
</dbReference>
<dbReference type="InterPro" id="IPR000276">
    <property type="entry name" value="GPCR_Rhodpsn"/>
</dbReference>
<keyword evidence="6 13" id="KW-0472">Membrane</keyword>
<evidence type="ECO:0000256" key="2">
    <source>
        <dbReference type="ARBA" id="ARBA00022475"/>
    </source>
</evidence>
<evidence type="ECO:0000256" key="13">
    <source>
        <dbReference type="SAM" id="Phobius"/>
    </source>
</evidence>
<feature type="transmembrane region" description="Helical" evidence="13">
    <location>
        <begin position="72"/>
        <end position="94"/>
    </location>
</feature>
<dbReference type="SMART" id="SM01381">
    <property type="entry name" value="7TM_GPCR_Srsx"/>
    <property type="match status" value="1"/>
</dbReference>
<dbReference type="GeneTree" id="ENSGT00950000182934"/>
<feature type="transmembrane region" description="Helical" evidence="13">
    <location>
        <begin position="151"/>
        <end position="173"/>
    </location>
</feature>
<dbReference type="AlphaFoldDB" id="A0AAR2J032"/>
<reference evidence="15 16" key="1">
    <citation type="submission" date="2020-10" db="EMBL/GenBank/DDBJ databases">
        <title>Pygocentrus nattereri (red-bellied piranha) genome, fPygNat1, primary haplotype.</title>
        <authorList>
            <person name="Myers G."/>
            <person name="Meyer A."/>
            <person name="Karagic N."/>
            <person name="Pippel M."/>
            <person name="Winkler S."/>
            <person name="Tracey A."/>
            <person name="Wood J."/>
            <person name="Formenti G."/>
            <person name="Howe K."/>
            <person name="Fedrigo O."/>
            <person name="Jarvis E.D."/>
        </authorList>
    </citation>
    <scope>NUCLEOTIDE SEQUENCE [LARGE SCALE GENOMIC DNA]</scope>
</reference>
<gene>
    <name evidence="15" type="primary">TAAR1</name>
</gene>
<feature type="transmembrane region" description="Helical" evidence="13">
    <location>
        <begin position="259"/>
        <end position="283"/>
    </location>
</feature>
<dbReference type="PROSITE" id="PS00237">
    <property type="entry name" value="G_PROTEIN_RECEP_F1_1"/>
    <property type="match status" value="1"/>
</dbReference>
<dbReference type="PANTHER" id="PTHR24249">
    <property type="entry name" value="HISTAMINE RECEPTOR-RELATED G-PROTEIN COUPLED RECEPTOR"/>
    <property type="match status" value="1"/>
</dbReference>
<reference evidence="15" key="2">
    <citation type="submission" date="2025-08" db="UniProtKB">
        <authorList>
            <consortium name="Ensembl"/>
        </authorList>
    </citation>
    <scope>IDENTIFICATION</scope>
</reference>
<reference evidence="15" key="3">
    <citation type="submission" date="2025-09" db="UniProtKB">
        <authorList>
            <consortium name="Ensembl"/>
        </authorList>
    </citation>
    <scope>IDENTIFICATION</scope>
</reference>
<evidence type="ECO:0000256" key="9">
    <source>
        <dbReference type="ARBA" id="ARBA00023180"/>
    </source>
</evidence>
<accession>A0AAR2J032</accession>
<evidence type="ECO:0000313" key="15">
    <source>
        <dbReference type="Ensembl" id="ENSPNAP00000045338.1"/>
    </source>
</evidence>
<feature type="transmembrane region" description="Helical" evidence="13">
    <location>
        <begin position="193"/>
        <end position="219"/>
    </location>
</feature>
<feature type="transmembrane region" description="Helical" evidence="13">
    <location>
        <begin position="295"/>
        <end position="317"/>
    </location>
</feature>
<dbReference type="InterPro" id="IPR050569">
    <property type="entry name" value="TAAR"/>
</dbReference>
<feature type="transmembrane region" description="Helical" evidence="13">
    <location>
        <begin position="36"/>
        <end position="60"/>
    </location>
</feature>
<evidence type="ECO:0000256" key="11">
    <source>
        <dbReference type="ARBA" id="ARBA00039439"/>
    </source>
</evidence>
<evidence type="ECO:0000256" key="10">
    <source>
        <dbReference type="ARBA" id="ARBA00023224"/>
    </source>
</evidence>
<evidence type="ECO:0000256" key="5">
    <source>
        <dbReference type="ARBA" id="ARBA00023040"/>
    </source>
</evidence>
<dbReference type="GO" id="GO:0005886">
    <property type="term" value="C:plasma membrane"/>
    <property type="evidence" value="ECO:0007669"/>
    <property type="project" value="UniProtKB-SubCell"/>
</dbReference>
<keyword evidence="7" id="KW-1015">Disulfide bond</keyword>
<keyword evidence="4 13" id="KW-1133">Transmembrane helix</keyword>
<evidence type="ECO:0000256" key="6">
    <source>
        <dbReference type="ARBA" id="ARBA00023136"/>
    </source>
</evidence>
<evidence type="ECO:0000256" key="7">
    <source>
        <dbReference type="ARBA" id="ARBA00023157"/>
    </source>
</evidence>
<evidence type="ECO:0000256" key="3">
    <source>
        <dbReference type="ARBA" id="ARBA00022692"/>
    </source>
</evidence>
<dbReference type="GO" id="GO:0001594">
    <property type="term" value="F:trace-amine receptor activity"/>
    <property type="evidence" value="ECO:0007669"/>
    <property type="project" value="InterPro"/>
</dbReference>
<comment type="similarity">
    <text evidence="12">Belongs to the G-protein coupled receptor 1 family.</text>
</comment>
<dbReference type="Gene3D" id="1.20.1070.10">
    <property type="entry name" value="Rhodopsin 7-helix transmembrane proteins"/>
    <property type="match status" value="1"/>
</dbReference>
<name>A0AAR2J032_PYGNA</name>
<evidence type="ECO:0000259" key="14">
    <source>
        <dbReference type="PROSITE" id="PS50262"/>
    </source>
</evidence>
<dbReference type="Ensembl" id="ENSPNAT00000083380.1">
    <property type="protein sequence ID" value="ENSPNAP00000045338.1"/>
    <property type="gene ID" value="ENSPNAG00000032864.1"/>
</dbReference>
<protein>
    <recommendedName>
        <fullName evidence="11">Trace amine-associated receptor 1</fullName>
    </recommendedName>
</protein>
<dbReference type="Proteomes" id="UP001501920">
    <property type="component" value="Chromosome 4"/>
</dbReference>
<keyword evidence="8 12" id="KW-0675">Receptor</keyword>
<proteinExistence type="inferred from homology"/>
<evidence type="ECO:0000256" key="4">
    <source>
        <dbReference type="ARBA" id="ARBA00022989"/>
    </source>
</evidence>
<keyword evidence="2" id="KW-1003">Cell membrane</keyword>
<dbReference type="InterPro" id="IPR009132">
    <property type="entry name" value="TAAR_fam"/>
</dbReference>
<evidence type="ECO:0000256" key="1">
    <source>
        <dbReference type="ARBA" id="ARBA00004651"/>
    </source>
</evidence>
<keyword evidence="5 12" id="KW-0297">G-protein coupled receptor</keyword>
<dbReference type="FunFam" id="1.20.1070.10:FF:000030">
    <property type="entry name" value="trace amine-associated receptor 1"/>
    <property type="match status" value="1"/>
</dbReference>
<dbReference type="Pfam" id="PF00001">
    <property type="entry name" value="7tm_1"/>
    <property type="match status" value="1"/>
</dbReference>